<sequence length="331" mass="37140">MLIYVMRRFLYMAVILLLLSVVAFIIIQLPPGDYVSAYIAELETMKGERMEEAEIIALRKAYGVDQPIYIQYFKWIRKLLRGDFGISLQWQRPVIDLIAERLPLTVMICALATVFTYAMGVPIGIYSAIRQYSAGDYFFTVVGFIGLAAPNFLLALILMFLFYKYLGLSVGGLFSTQYMNVPWSVGKFIDMVKHLPIPVIVIGTPGAAALIRTMRGCLLDELHKQYVITARAKGVAERTLLFKYPIRVAINPIVSTIGWTLPWLVSGGTITEIVLSLPTTGPLLFQALLKQDMELAGSIIMFLSFLTVIGTFISDILLALLDPRIRYERST</sequence>
<proteinExistence type="inferred from homology"/>
<comment type="similarity">
    <text evidence="7">Belongs to the binding-protein-dependent transport system permease family.</text>
</comment>
<dbReference type="GO" id="GO:0005886">
    <property type="term" value="C:plasma membrane"/>
    <property type="evidence" value="ECO:0007669"/>
    <property type="project" value="UniProtKB-SubCell"/>
</dbReference>
<evidence type="ECO:0000313" key="10">
    <source>
        <dbReference type="Proteomes" id="UP000279422"/>
    </source>
</evidence>
<dbReference type="InterPro" id="IPR035906">
    <property type="entry name" value="MetI-like_sf"/>
</dbReference>
<feature type="transmembrane region" description="Helical" evidence="7">
    <location>
        <begin position="295"/>
        <end position="321"/>
    </location>
</feature>
<dbReference type="Proteomes" id="UP000279422">
    <property type="component" value="Unassembled WGS sequence"/>
</dbReference>
<feature type="transmembrane region" description="Helical" evidence="7">
    <location>
        <begin position="102"/>
        <end position="125"/>
    </location>
</feature>
<evidence type="ECO:0000256" key="5">
    <source>
        <dbReference type="ARBA" id="ARBA00022989"/>
    </source>
</evidence>
<comment type="subcellular location">
    <subcellularLocation>
        <location evidence="1 7">Cell membrane</location>
        <topology evidence="1 7">Multi-pass membrane protein</topology>
    </subcellularLocation>
</comment>
<dbReference type="InterPro" id="IPR045621">
    <property type="entry name" value="BPD_transp_1_N"/>
</dbReference>
<feature type="transmembrane region" description="Helical" evidence="7">
    <location>
        <begin position="137"/>
        <end position="163"/>
    </location>
</feature>
<feature type="domain" description="ABC transmembrane type-1" evidence="8">
    <location>
        <begin position="102"/>
        <end position="318"/>
    </location>
</feature>
<evidence type="ECO:0000313" key="9">
    <source>
        <dbReference type="EMBL" id="RLE09997.1"/>
    </source>
</evidence>
<keyword evidence="2 7" id="KW-0813">Transport</keyword>
<keyword evidence="4 7" id="KW-0812">Transmembrane</keyword>
<dbReference type="Pfam" id="PF00528">
    <property type="entry name" value="BPD_transp_1"/>
    <property type="match status" value="1"/>
</dbReference>
<dbReference type="InterPro" id="IPR000515">
    <property type="entry name" value="MetI-like"/>
</dbReference>
<dbReference type="Gene3D" id="1.10.3720.10">
    <property type="entry name" value="MetI-like"/>
    <property type="match status" value="1"/>
</dbReference>
<organism evidence="9 10">
    <name type="scientific">Aerophobetes bacterium</name>
    <dbReference type="NCBI Taxonomy" id="2030807"/>
    <lineage>
        <taxon>Bacteria</taxon>
        <taxon>Candidatus Aerophobota</taxon>
    </lineage>
</organism>
<evidence type="ECO:0000256" key="7">
    <source>
        <dbReference type="RuleBase" id="RU363032"/>
    </source>
</evidence>
<dbReference type="Pfam" id="PF19300">
    <property type="entry name" value="BPD_transp_1_N"/>
    <property type="match status" value="1"/>
</dbReference>
<evidence type="ECO:0000256" key="3">
    <source>
        <dbReference type="ARBA" id="ARBA00022475"/>
    </source>
</evidence>
<evidence type="ECO:0000256" key="2">
    <source>
        <dbReference type="ARBA" id="ARBA00022448"/>
    </source>
</evidence>
<comment type="caution">
    <text evidence="9">The sequence shown here is derived from an EMBL/GenBank/DDBJ whole genome shotgun (WGS) entry which is preliminary data.</text>
</comment>
<dbReference type="AlphaFoldDB" id="A0A497E4P3"/>
<reference evidence="9 10" key="1">
    <citation type="submission" date="2018-06" db="EMBL/GenBank/DDBJ databases">
        <title>Extensive metabolic versatility and redundancy in microbially diverse, dynamic hydrothermal sediments.</title>
        <authorList>
            <person name="Dombrowski N."/>
            <person name="Teske A."/>
            <person name="Baker B.J."/>
        </authorList>
    </citation>
    <scope>NUCLEOTIDE SEQUENCE [LARGE SCALE GENOMIC DNA]</scope>
    <source>
        <strain evidence="9">B47_G16</strain>
    </source>
</reference>
<dbReference type="CDD" id="cd06261">
    <property type="entry name" value="TM_PBP2"/>
    <property type="match status" value="1"/>
</dbReference>
<keyword evidence="3" id="KW-1003">Cell membrane</keyword>
<dbReference type="PANTHER" id="PTHR30465">
    <property type="entry name" value="INNER MEMBRANE ABC TRANSPORTER"/>
    <property type="match status" value="1"/>
</dbReference>
<dbReference type="SUPFAM" id="SSF161098">
    <property type="entry name" value="MetI-like"/>
    <property type="match status" value="1"/>
</dbReference>
<name>A0A497E4P3_UNCAE</name>
<evidence type="ECO:0000256" key="6">
    <source>
        <dbReference type="ARBA" id="ARBA00023136"/>
    </source>
</evidence>
<dbReference type="PROSITE" id="PS50928">
    <property type="entry name" value="ABC_TM1"/>
    <property type="match status" value="1"/>
</dbReference>
<evidence type="ECO:0000259" key="8">
    <source>
        <dbReference type="PROSITE" id="PS50928"/>
    </source>
</evidence>
<feature type="transmembrane region" description="Helical" evidence="7">
    <location>
        <begin position="248"/>
        <end position="275"/>
    </location>
</feature>
<dbReference type="EMBL" id="QMPZ01000021">
    <property type="protein sequence ID" value="RLE09997.1"/>
    <property type="molecule type" value="Genomic_DNA"/>
</dbReference>
<protein>
    <submittedName>
        <fullName evidence="9">ABC transporter permease</fullName>
    </submittedName>
</protein>
<keyword evidence="6 7" id="KW-0472">Membrane</keyword>
<evidence type="ECO:0000256" key="1">
    <source>
        <dbReference type="ARBA" id="ARBA00004651"/>
    </source>
</evidence>
<dbReference type="PANTHER" id="PTHR30465:SF43">
    <property type="entry name" value="OLIGOPEPTIDE ABC TRANSPORTER, PERMEASE PROTEIN"/>
    <property type="match status" value="1"/>
</dbReference>
<accession>A0A497E4P3</accession>
<gene>
    <name evidence="9" type="ORF">DRJ00_02785</name>
</gene>
<evidence type="ECO:0000256" key="4">
    <source>
        <dbReference type="ARBA" id="ARBA00022692"/>
    </source>
</evidence>
<feature type="transmembrane region" description="Helical" evidence="7">
    <location>
        <begin position="9"/>
        <end position="29"/>
    </location>
</feature>
<feature type="transmembrane region" description="Helical" evidence="7">
    <location>
        <begin position="195"/>
        <end position="214"/>
    </location>
</feature>
<keyword evidence="5 7" id="KW-1133">Transmembrane helix</keyword>
<dbReference type="GO" id="GO:0055085">
    <property type="term" value="P:transmembrane transport"/>
    <property type="evidence" value="ECO:0007669"/>
    <property type="project" value="InterPro"/>
</dbReference>